<keyword evidence="2" id="KW-1185">Reference proteome</keyword>
<protein>
    <submittedName>
        <fullName evidence="1">Uncharacterized protein</fullName>
    </submittedName>
</protein>
<dbReference type="AlphaFoldDB" id="A0A484D505"/>
<organism evidence="1 2">
    <name type="scientific">Perca flavescens</name>
    <name type="common">American yellow perch</name>
    <name type="synonym">Morone flavescens</name>
    <dbReference type="NCBI Taxonomy" id="8167"/>
    <lineage>
        <taxon>Eukaryota</taxon>
        <taxon>Metazoa</taxon>
        <taxon>Chordata</taxon>
        <taxon>Craniata</taxon>
        <taxon>Vertebrata</taxon>
        <taxon>Euteleostomi</taxon>
        <taxon>Actinopterygii</taxon>
        <taxon>Neopterygii</taxon>
        <taxon>Teleostei</taxon>
        <taxon>Neoteleostei</taxon>
        <taxon>Acanthomorphata</taxon>
        <taxon>Eupercaria</taxon>
        <taxon>Perciformes</taxon>
        <taxon>Percoidei</taxon>
        <taxon>Percidae</taxon>
        <taxon>Percinae</taxon>
        <taxon>Perca</taxon>
    </lineage>
</organism>
<name>A0A484D505_PERFV</name>
<evidence type="ECO:0000313" key="2">
    <source>
        <dbReference type="Proteomes" id="UP000295070"/>
    </source>
</evidence>
<comment type="caution">
    <text evidence="1">The sequence shown here is derived from an EMBL/GenBank/DDBJ whole genome shotgun (WGS) entry which is preliminary data.</text>
</comment>
<dbReference type="Proteomes" id="UP000295070">
    <property type="component" value="Chromosome 7"/>
</dbReference>
<sequence length="104" mass="11648">MMVASMRLILLDGDLRTIYGENQTVRLNCQNSLHAAILLPKPSNKTTTTRFYHWKLQNIVIWVLPLPALNKDNYSGNISANQTRPCILPVRKATSQDLANITGA</sequence>
<proteinExistence type="predicted"/>
<dbReference type="EMBL" id="SCKG01000007">
    <property type="protein sequence ID" value="TDH10341.1"/>
    <property type="molecule type" value="Genomic_DNA"/>
</dbReference>
<evidence type="ECO:0000313" key="1">
    <source>
        <dbReference type="EMBL" id="TDH10341.1"/>
    </source>
</evidence>
<reference evidence="1 2" key="1">
    <citation type="submission" date="2019-01" db="EMBL/GenBank/DDBJ databases">
        <title>A chromosome-scale genome assembly of the yellow perch, Perca flavescens.</title>
        <authorList>
            <person name="Feron R."/>
            <person name="Morvezen R."/>
            <person name="Bestin A."/>
            <person name="Haffray P."/>
            <person name="Klopp C."/>
            <person name="Zahm M."/>
            <person name="Cabau C."/>
            <person name="Roques C."/>
            <person name="Donnadieu C."/>
            <person name="Bouchez O."/>
            <person name="Christie M."/>
            <person name="Larson W."/>
            <person name="Guiguen Y."/>
        </authorList>
    </citation>
    <scope>NUCLEOTIDE SEQUENCE [LARGE SCALE GENOMIC DNA]</scope>
    <source>
        <strain evidence="1">YP-PL-M2</strain>
        <tissue evidence="1">Blood</tissue>
    </source>
</reference>
<accession>A0A484D505</accession>
<gene>
    <name evidence="1" type="ORF">EPR50_G00074120</name>
</gene>